<reference evidence="1 2" key="1">
    <citation type="submission" date="2021-03" db="EMBL/GenBank/DDBJ databases">
        <authorList>
            <person name="King G.J."/>
            <person name="Bancroft I."/>
            <person name="Baten A."/>
            <person name="Bloomfield J."/>
            <person name="Borpatragohain P."/>
            <person name="He Z."/>
            <person name="Irish N."/>
            <person name="Irwin J."/>
            <person name="Liu K."/>
            <person name="Mauleon R.P."/>
            <person name="Moore J."/>
            <person name="Morris R."/>
            <person name="Ostergaard L."/>
            <person name="Wang B."/>
            <person name="Wells R."/>
        </authorList>
    </citation>
    <scope>NUCLEOTIDE SEQUENCE [LARGE SCALE GENOMIC DNA]</scope>
    <source>
        <strain evidence="1">R-o-18</strain>
        <tissue evidence="1">Leaf</tissue>
    </source>
</reference>
<comment type="caution">
    <text evidence="1">The sequence shown here is derived from an EMBL/GenBank/DDBJ whole genome shotgun (WGS) entry which is preliminary data.</text>
</comment>
<gene>
    <name evidence="1" type="primary">A10p000120.1_BraROA</name>
    <name evidence="1" type="ORF">IGI04_039145</name>
</gene>
<accession>A0ABQ7KMT0</accession>
<dbReference type="EMBL" id="JADBGQ010000010">
    <property type="protein sequence ID" value="KAG5374549.1"/>
    <property type="molecule type" value="Genomic_DNA"/>
</dbReference>
<evidence type="ECO:0000313" key="1">
    <source>
        <dbReference type="EMBL" id="KAG5374549.1"/>
    </source>
</evidence>
<evidence type="ECO:0000313" key="2">
    <source>
        <dbReference type="Proteomes" id="UP000823674"/>
    </source>
</evidence>
<dbReference type="Proteomes" id="UP000823674">
    <property type="component" value="Chromosome A10"/>
</dbReference>
<proteinExistence type="predicted"/>
<name>A0ABQ7KMT0_BRACM</name>
<sequence>MASPPASLQEVAGLCRQFQRSQTPCTVPVLKLLNQIIVYNLWRERNARIFRGEASNQEAFYRVVDRRMRDRLLSLSLLSNTAQSPSLLKLYFCFISPYS</sequence>
<keyword evidence="2" id="KW-1185">Reference proteome</keyword>
<organism evidence="1 2">
    <name type="scientific">Brassica rapa subsp. trilocularis</name>
    <dbReference type="NCBI Taxonomy" id="1813537"/>
    <lineage>
        <taxon>Eukaryota</taxon>
        <taxon>Viridiplantae</taxon>
        <taxon>Streptophyta</taxon>
        <taxon>Embryophyta</taxon>
        <taxon>Tracheophyta</taxon>
        <taxon>Spermatophyta</taxon>
        <taxon>Magnoliopsida</taxon>
        <taxon>eudicotyledons</taxon>
        <taxon>Gunneridae</taxon>
        <taxon>Pentapetalae</taxon>
        <taxon>rosids</taxon>
        <taxon>malvids</taxon>
        <taxon>Brassicales</taxon>
        <taxon>Brassicaceae</taxon>
        <taxon>Brassiceae</taxon>
        <taxon>Brassica</taxon>
    </lineage>
</organism>
<protein>
    <submittedName>
        <fullName evidence="1">Uncharacterized protein</fullName>
    </submittedName>
</protein>